<dbReference type="AlphaFoldDB" id="A0A074M9J6"/>
<comment type="subcellular location">
    <subcellularLocation>
        <location evidence="1">Cell membrane</location>
        <topology evidence="1">Multi-pass membrane protein</topology>
    </subcellularLocation>
</comment>
<dbReference type="PANTHER" id="PTHR30250:SF31">
    <property type="entry name" value="INNER MEMBRANE PROTEIN YGHQ"/>
    <property type="match status" value="1"/>
</dbReference>
<proteinExistence type="predicted"/>
<feature type="transmembrane region" description="Helical" evidence="6">
    <location>
        <begin position="37"/>
        <end position="57"/>
    </location>
</feature>
<dbReference type="eggNOG" id="COG2244">
    <property type="taxonomic scope" value="Bacteria"/>
</dbReference>
<keyword evidence="8" id="KW-1185">Reference proteome</keyword>
<reference evidence="7 8" key="1">
    <citation type="submission" date="2014-04" db="EMBL/GenBank/DDBJ databases">
        <title>A comprehensive comparison of genomes of Erythrobacter spp. strains.</title>
        <authorList>
            <person name="Zheng Q."/>
        </authorList>
    </citation>
    <scope>NUCLEOTIDE SEQUENCE [LARGE SCALE GENOMIC DNA]</scope>
    <source>
        <strain evidence="7 8">DSM 6997</strain>
    </source>
</reference>
<evidence type="ECO:0000256" key="3">
    <source>
        <dbReference type="ARBA" id="ARBA00022692"/>
    </source>
</evidence>
<keyword evidence="3 6" id="KW-0812">Transmembrane</keyword>
<dbReference type="PANTHER" id="PTHR30250">
    <property type="entry name" value="PST FAMILY PREDICTED COLANIC ACID TRANSPORTER"/>
    <property type="match status" value="1"/>
</dbReference>
<evidence type="ECO:0000313" key="7">
    <source>
        <dbReference type="EMBL" id="KEO90084.1"/>
    </source>
</evidence>
<dbReference type="GO" id="GO:0005886">
    <property type="term" value="C:plasma membrane"/>
    <property type="evidence" value="ECO:0007669"/>
    <property type="project" value="UniProtKB-SubCell"/>
</dbReference>
<dbReference type="InterPro" id="IPR050833">
    <property type="entry name" value="Poly_Biosynth_Transport"/>
</dbReference>
<keyword evidence="5 6" id="KW-0472">Membrane</keyword>
<evidence type="ECO:0000256" key="1">
    <source>
        <dbReference type="ARBA" id="ARBA00004651"/>
    </source>
</evidence>
<dbReference type="EMBL" id="JMIW01000003">
    <property type="protein sequence ID" value="KEO90084.1"/>
    <property type="molecule type" value="Genomic_DNA"/>
</dbReference>
<evidence type="ECO:0000256" key="4">
    <source>
        <dbReference type="ARBA" id="ARBA00022989"/>
    </source>
</evidence>
<feature type="transmembrane region" description="Helical" evidence="6">
    <location>
        <begin position="242"/>
        <end position="262"/>
    </location>
</feature>
<keyword evidence="4 6" id="KW-1133">Transmembrane helix</keyword>
<protein>
    <recommendedName>
        <fullName evidence="9">Polysaccharide biosynthesis protein</fullName>
    </recommendedName>
</protein>
<organism evidence="7 8">
    <name type="scientific">Erythrobacter longus</name>
    <dbReference type="NCBI Taxonomy" id="1044"/>
    <lineage>
        <taxon>Bacteria</taxon>
        <taxon>Pseudomonadati</taxon>
        <taxon>Pseudomonadota</taxon>
        <taxon>Alphaproteobacteria</taxon>
        <taxon>Sphingomonadales</taxon>
        <taxon>Erythrobacteraceae</taxon>
        <taxon>Erythrobacter/Porphyrobacter group</taxon>
        <taxon>Erythrobacter</taxon>
    </lineage>
</organism>
<feature type="transmembrane region" description="Helical" evidence="6">
    <location>
        <begin position="333"/>
        <end position="354"/>
    </location>
</feature>
<feature type="transmembrane region" description="Helical" evidence="6">
    <location>
        <begin position="120"/>
        <end position="137"/>
    </location>
</feature>
<sequence length="438" mass="45878">MQRLFTNIGWLLGGRGINAVLSIVYLALATRTLGLEMFGHFAAIVAVGLVVTGIANFQTWQFIVRWGANGANGTNGDGTAASEATGFAIALDLLSIAMGLVLAAVLVWSAPYWLPLPEDLLPLTFGYCVVSLLAIRTTPMGLLRLRFKYAAATAAETVQPVVRTLGAVLAWIYMPTVTGFILAYAVSELAVAVALWIAAARSERIDLSALSLTRIPARHKDAWRFVWSTNMSGSLTIAGKQITILLVGAFGGAALLGGFRVASQLGQALVALAQTISKAILPELVHAKEDALVIARRMANVALIGGILAVLFAVVFGRLGLDLIAGSEFRGRGFYWALVILSIAGAVELVGASLESLLVSAGRAGTAFLVRAAPTLLAFGLLDLAIGWNGALGAAFTVLGSSALAVIGFYVAILNLAEIRIEVDADKDAEAPPEPPRT</sequence>
<feature type="transmembrane region" description="Helical" evidence="6">
    <location>
        <begin position="366"/>
        <end position="388"/>
    </location>
</feature>
<evidence type="ECO:0008006" key="9">
    <source>
        <dbReference type="Google" id="ProtNLM"/>
    </source>
</evidence>
<evidence type="ECO:0000256" key="2">
    <source>
        <dbReference type="ARBA" id="ARBA00022475"/>
    </source>
</evidence>
<dbReference type="RefSeq" id="WP_034959562.1">
    <property type="nucleotide sequence ID" value="NZ_JMIW01000003.1"/>
</dbReference>
<accession>A0A074M9J6</accession>
<evidence type="ECO:0000256" key="5">
    <source>
        <dbReference type="ARBA" id="ARBA00023136"/>
    </source>
</evidence>
<dbReference type="STRING" id="1044.EH31_08305"/>
<gene>
    <name evidence="7" type="ORF">EH31_08305</name>
</gene>
<feature type="transmembrane region" description="Helical" evidence="6">
    <location>
        <begin position="394"/>
        <end position="417"/>
    </location>
</feature>
<evidence type="ECO:0000313" key="8">
    <source>
        <dbReference type="Proteomes" id="UP000027647"/>
    </source>
</evidence>
<dbReference type="Pfam" id="PF01943">
    <property type="entry name" value="Polysacc_synt"/>
    <property type="match status" value="1"/>
</dbReference>
<feature type="transmembrane region" description="Helical" evidence="6">
    <location>
        <begin position="93"/>
        <end position="114"/>
    </location>
</feature>
<dbReference type="OrthoDB" id="493991at2"/>
<feature type="transmembrane region" description="Helical" evidence="6">
    <location>
        <begin position="299"/>
        <end position="321"/>
    </location>
</feature>
<feature type="transmembrane region" description="Helical" evidence="6">
    <location>
        <begin position="12"/>
        <end position="31"/>
    </location>
</feature>
<evidence type="ECO:0000256" key="6">
    <source>
        <dbReference type="SAM" id="Phobius"/>
    </source>
</evidence>
<comment type="caution">
    <text evidence="7">The sequence shown here is derived from an EMBL/GenBank/DDBJ whole genome shotgun (WGS) entry which is preliminary data.</text>
</comment>
<dbReference type="InterPro" id="IPR002797">
    <property type="entry name" value="Polysacc_synth"/>
</dbReference>
<dbReference type="Proteomes" id="UP000027647">
    <property type="component" value="Unassembled WGS sequence"/>
</dbReference>
<name>A0A074M9J6_ERYLO</name>
<keyword evidence="2" id="KW-1003">Cell membrane</keyword>